<organism evidence="1 2">
    <name type="scientific">Enterovibrio norvegicus DSM 15893</name>
    <dbReference type="NCBI Taxonomy" id="1121869"/>
    <lineage>
        <taxon>Bacteria</taxon>
        <taxon>Pseudomonadati</taxon>
        <taxon>Pseudomonadota</taxon>
        <taxon>Gammaproteobacteria</taxon>
        <taxon>Vibrionales</taxon>
        <taxon>Vibrionaceae</taxon>
        <taxon>Enterovibrio</taxon>
    </lineage>
</organism>
<accession>A0A1I5JXV7</accession>
<dbReference type="RefSeq" id="WP_017010517.1">
    <property type="nucleotide sequence ID" value="NZ_FOWR01000002.1"/>
</dbReference>
<dbReference type="Proteomes" id="UP000182692">
    <property type="component" value="Unassembled WGS sequence"/>
</dbReference>
<reference evidence="1 2" key="1">
    <citation type="submission" date="2016-10" db="EMBL/GenBank/DDBJ databases">
        <authorList>
            <person name="de Groot N.N."/>
        </authorList>
    </citation>
    <scope>NUCLEOTIDE SEQUENCE [LARGE SCALE GENOMIC DNA]</scope>
    <source>
        <strain evidence="1 2">DSM 15893</strain>
    </source>
</reference>
<evidence type="ECO:0000313" key="1">
    <source>
        <dbReference type="EMBL" id="SFO77580.1"/>
    </source>
</evidence>
<dbReference type="GeneID" id="35873091"/>
<dbReference type="AlphaFoldDB" id="A0A1I5JXV7"/>
<evidence type="ECO:0000313" key="2">
    <source>
        <dbReference type="Proteomes" id="UP000182692"/>
    </source>
</evidence>
<name>A0A1I5JXV7_9GAMM</name>
<gene>
    <name evidence="1" type="ORF">SAMN03084138_00406</name>
</gene>
<proteinExistence type="predicted"/>
<sequence length="76" mass="8766">MDKQYNQAVDVLAQLRVGDAISDALRADAKEVAKEVFEKHCQHYDLNEIDEMLHSEAVCTTLRNTWTDMICDVWHS</sequence>
<protein>
    <submittedName>
        <fullName evidence="1">Uncharacterized protein</fullName>
    </submittedName>
</protein>
<dbReference type="EMBL" id="FOWR01000002">
    <property type="protein sequence ID" value="SFO77580.1"/>
    <property type="molecule type" value="Genomic_DNA"/>
</dbReference>
<dbReference type="OrthoDB" id="5917538at2"/>